<comment type="similarity">
    <text evidence="14">Belongs to the UbiA prenyltransferase family. Protoheme IX farnesyltransferase subfamily.</text>
</comment>
<dbReference type="InterPro" id="IPR000537">
    <property type="entry name" value="UbiA_prenyltransferase"/>
</dbReference>
<comment type="subcellular location">
    <subcellularLocation>
        <location evidence="1 14">Cell membrane</location>
        <topology evidence="1 14">Multi-pass membrane protein</topology>
    </subcellularLocation>
</comment>
<keyword evidence="4 14" id="KW-1003">Cell membrane</keyword>
<dbReference type="Gene3D" id="1.10.357.140">
    <property type="entry name" value="UbiA prenyltransferase"/>
    <property type="match status" value="1"/>
</dbReference>
<comment type="function">
    <text evidence="14">Converts heme B (protoheme IX) to heme O by substitution of the vinyl group on carbon 2 of heme B porphyrin ring with a hydroxyethyl farnesyl side group.</text>
</comment>
<dbReference type="PROSITE" id="PS00943">
    <property type="entry name" value="UBIA"/>
    <property type="match status" value="1"/>
</dbReference>
<evidence type="ECO:0000256" key="1">
    <source>
        <dbReference type="ARBA" id="ARBA00004651"/>
    </source>
</evidence>
<comment type="catalytic activity">
    <reaction evidence="13 14">
        <text>heme b + (2E,6E)-farnesyl diphosphate + H2O = Fe(II)-heme o + diphosphate</text>
        <dbReference type="Rhea" id="RHEA:28070"/>
        <dbReference type="ChEBI" id="CHEBI:15377"/>
        <dbReference type="ChEBI" id="CHEBI:33019"/>
        <dbReference type="ChEBI" id="CHEBI:60344"/>
        <dbReference type="ChEBI" id="CHEBI:60530"/>
        <dbReference type="ChEBI" id="CHEBI:175763"/>
        <dbReference type="EC" id="2.5.1.141"/>
    </reaction>
</comment>
<evidence type="ECO:0000256" key="2">
    <source>
        <dbReference type="ARBA" id="ARBA00004919"/>
    </source>
</evidence>
<evidence type="ECO:0000256" key="10">
    <source>
        <dbReference type="ARBA" id="ARBA00030253"/>
    </source>
</evidence>
<dbReference type="HAMAP" id="MF_00154">
    <property type="entry name" value="CyoE_CtaB"/>
    <property type="match status" value="1"/>
</dbReference>
<keyword evidence="8 14" id="KW-0350">Heme biosynthesis</keyword>
<comment type="pathway">
    <text evidence="2 14">Porphyrin-containing compound metabolism; heme O biosynthesis; heme O from protoheme: step 1/1.</text>
</comment>
<dbReference type="AlphaFoldDB" id="D5QCX4"/>
<dbReference type="PANTHER" id="PTHR43448">
    <property type="entry name" value="PROTOHEME IX FARNESYLTRANSFERASE, MITOCHONDRIAL"/>
    <property type="match status" value="1"/>
</dbReference>
<evidence type="ECO:0000256" key="7">
    <source>
        <dbReference type="ARBA" id="ARBA00022989"/>
    </source>
</evidence>
<dbReference type="NCBIfam" id="TIGR01473">
    <property type="entry name" value="cyoE_ctaB"/>
    <property type="match status" value="1"/>
</dbReference>
<keyword evidence="5 14" id="KW-0808">Transferase</keyword>
<dbReference type="GO" id="GO:0008495">
    <property type="term" value="F:protoheme IX farnesyltransferase activity"/>
    <property type="evidence" value="ECO:0007669"/>
    <property type="project" value="UniProtKB-UniRule"/>
</dbReference>
<dbReference type="PANTHER" id="PTHR43448:SF7">
    <property type="entry name" value="4-HYDROXYBENZOATE SOLANESYLTRANSFERASE"/>
    <property type="match status" value="1"/>
</dbReference>
<comment type="caution">
    <text evidence="15">The sequence shown here is derived from an EMBL/GenBank/DDBJ whole genome shotgun (WGS) entry which is preliminary data.</text>
</comment>
<dbReference type="Pfam" id="PF01040">
    <property type="entry name" value="UbiA"/>
    <property type="match status" value="1"/>
</dbReference>
<dbReference type="HOGENOM" id="CLU_029631_0_2_5"/>
<feature type="transmembrane region" description="Helical" evidence="14">
    <location>
        <begin position="243"/>
        <end position="260"/>
    </location>
</feature>
<dbReference type="Proteomes" id="UP000006468">
    <property type="component" value="Chromosome"/>
</dbReference>
<evidence type="ECO:0000256" key="4">
    <source>
        <dbReference type="ARBA" id="ARBA00022475"/>
    </source>
</evidence>
<evidence type="ECO:0000256" key="5">
    <source>
        <dbReference type="ARBA" id="ARBA00022679"/>
    </source>
</evidence>
<feature type="transmembrane region" description="Helical" evidence="14">
    <location>
        <begin position="194"/>
        <end position="219"/>
    </location>
</feature>
<dbReference type="InterPro" id="IPR006369">
    <property type="entry name" value="Protohaem_IX_farnesylTrfase"/>
</dbReference>
<evidence type="ECO:0000256" key="6">
    <source>
        <dbReference type="ARBA" id="ARBA00022692"/>
    </source>
</evidence>
<feature type="transmembrane region" description="Helical" evidence="14">
    <location>
        <begin position="120"/>
        <end position="138"/>
    </location>
</feature>
<keyword evidence="6 14" id="KW-0812">Transmembrane</keyword>
<feature type="transmembrane region" description="Helical" evidence="14">
    <location>
        <begin position="71"/>
        <end position="94"/>
    </location>
</feature>
<feature type="transmembrane region" description="Helical" evidence="14">
    <location>
        <begin position="49"/>
        <end position="65"/>
    </location>
</feature>
<organism evidence="15 16">
    <name type="scientific">Novacetimonas hansenii ATCC 23769</name>
    <dbReference type="NCBI Taxonomy" id="714995"/>
    <lineage>
        <taxon>Bacteria</taxon>
        <taxon>Pseudomonadati</taxon>
        <taxon>Pseudomonadota</taxon>
        <taxon>Alphaproteobacteria</taxon>
        <taxon>Acetobacterales</taxon>
        <taxon>Acetobacteraceae</taxon>
        <taxon>Novacetimonas</taxon>
    </lineage>
</organism>
<proteinExistence type="inferred from homology"/>
<reference evidence="15 16" key="1">
    <citation type="journal article" date="2010" name="J. Bacteriol.">
        <title>Genome sequence of a cellulose-producing bacterium, Gluconacetobacter hansenii ATCC 23769.</title>
        <authorList>
            <person name="Iyer P.R."/>
            <person name="Geib S.M."/>
            <person name="Catchmark J."/>
            <person name="Kao T.H."/>
            <person name="Tien M."/>
        </authorList>
    </citation>
    <scope>NUCLEOTIDE SEQUENCE [LARGE SCALE GENOMIC DNA]</scope>
    <source>
        <strain evidence="15 16">ATCC 23769</strain>
    </source>
</reference>
<feature type="transmembrane region" description="Helical" evidence="14">
    <location>
        <begin position="169"/>
        <end position="188"/>
    </location>
</feature>
<evidence type="ECO:0000256" key="3">
    <source>
        <dbReference type="ARBA" id="ARBA00012292"/>
    </source>
</evidence>
<dbReference type="InterPro" id="IPR044878">
    <property type="entry name" value="UbiA_sf"/>
</dbReference>
<evidence type="ECO:0000313" key="15">
    <source>
        <dbReference type="EMBL" id="EFG85163.1"/>
    </source>
</evidence>
<dbReference type="EMBL" id="ADTV01000015">
    <property type="protein sequence ID" value="EFG85163.1"/>
    <property type="molecule type" value="Genomic_DNA"/>
</dbReference>
<gene>
    <name evidence="14" type="primary">ctaB</name>
    <name evidence="15" type="ORF">GXY_04899</name>
</gene>
<feature type="transmembrane region" description="Helical" evidence="14">
    <location>
        <begin position="266"/>
        <end position="286"/>
    </location>
</feature>
<evidence type="ECO:0000256" key="12">
    <source>
        <dbReference type="ARBA" id="ARBA00042475"/>
    </source>
</evidence>
<dbReference type="UniPathway" id="UPA00834">
    <property type="reaction ID" value="UER00712"/>
</dbReference>
<evidence type="ECO:0000256" key="14">
    <source>
        <dbReference type="HAMAP-Rule" id="MF_00154"/>
    </source>
</evidence>
<evidence type="ECO:0000256" key="13">
    <source>
        <dbReference type="ARBA" id="ARBA00047690"/>
    </source>
</evidence>
<accession>D5QCX4</accession>
<evidence type="ECO:0000313" key="16">
    <source>
        <dbReference type="Proteomes" id="UP000006468"/>
    </source>
</evidence>
<keyword evidence="7 14" id="KW-1133">Transmembrane helix</keyword>
<keyword evidence="9 14" id="KW-0472">Membrane</keyword>
<dbReference type="InterPro" id="IPR030470">
    <property type="entry name" value="UbiA_prenylTrfase_CS"/>
</dbReference>
<dbReference type="CDD" id="cd13957">
    <property type="entry name" value="PT_UbiA_Cox10"/>
    <property type="match status" value="1"/>
</dbReference>
<protein>
    <recommendedName>
        <fullName evidence="11 14">Protoheme IX farnesyltransferase</fullName>
        <ecNumber evidence="3 14">2.5.1.141</ecNumber>
    </recommendedName>
    <alternativeName>
        <fullName evidence="12 14">Heme B farnesyltransferase</fullName>
    </alternativeName>
    <alternativeName>
        <fullName evidence="10 14">Heme O synthase</fullName>
    </alternativeName>
</protein>
<evidence type="ECO:0000256" key="9">
    <source>
        <dbReference type="ARBA" id="ARBA00023136"/>
    </source>
</evidence>
<dbReference type="NCBIfam" id="NF003349">
    <property type="entry name" value="PRK04375.1-2"/>
    <property type="match status" value="1"/>
</dbReference>
<dbReference type="GO" id="GO:0005886">
    <property type="term" value="C:plasma membrane"/>
    <property type="evidence" value="ECO:0007669"/>
    <property type="project" value="UniProtKB-SubCell"/>
</dbReference>
<sequence>MDAAVACGHGSGEPGMSGSVASAEGNAAYPVAVVGTQARDWFVLLKPRVISLVVFTGAAGLAMAPGHLNPIIAAISILCICMASGAAGAINMWYDRDIDAVMKRTATRPIPDGRMRPDEVLGFGIGLSVASVILMWLATNALAAGILAFSIFFYAVVYTMWLKRSTPQNIVIGGAAGAFPPMIGWAAATGSLTVLPIVMFGIIFLWTPPHFWSLSLYACKDYGRAGIPMLPVVKGARHTRWQILWYTIILMAVTLVPSAMHLAGWLYTVTATVLGAGFIYRAIGVLRDRQDAQGVSESGDLPARKAFRYSLAYLFLLFCGMLADHFLIMH</sequence>
<comment type="miscellaneous">
    <text evidence="14">Carbon 2 of the heme B porphyrin ring is defined according to the Fischer nomenclature.</text>
</comment>
<dbReference type="GO" id="GO:0048034">
    <property type="term" value="P:heme O biosynthetic process"/>
    <property type="evidence" value="ECO:0007669"/>
    <property type="project" value="UniProtKB-UniRule"/>
</dbReference>
<feature type="transmembrane region" description="Helical" evidence="14">
    <location>
        <begin position="307"/>
        <end position="328"/>
    </location>
</feature>
<feature type="transmembrane region" description="Helical" evidence="14">
    <location>
        <begin position="144"/>
        <end position="162"/>
    </location>
</feature>
<name>D5QCX4_NOVHA</name>
<evidence type="ECO:0000256" key="8">
    <source>
        <dbReference type="ARBA" id="ARBA00023133"/>
    </source>
</evidence>
<dbReference type="EC" id="2.5.1.141" evidence="3 14"/>
<evidence type="ECO:0000256" key="11">
    <source>
        <dbReference type="ARBA" id="ARBA00040810"/>
    </source>
</evidence>